<evidence type="ECO:0000313" key="2">
    <source>
        <dbReference type="Proteomes" id="UP000010552"/>
    </source>
</evidence>
<dbReference type="EMBL" id="KB030285">
    <property type="protein sequence ID" value="ELK18827.1"/>
    <property type="molecule type" value="Genomic_DNA"/>
</dbReference>
<dbReference type="InParanoid" id="L5L5B0"/>
<protein>
    <submittedName>
        <fullName evidence="1">Uncharacterized protein</fullName>
    </submittedName>
</protein>
<dbReference type="PROSITE" id="PS51257">
    <property type="entry name" value="PROKAR_LIPOPROTEIN"/>
    <property type="match status" value="1"/>
</dbReference>
<keyword evidence="2" id="KW-1185">Reference proteome</keyword>
<sequence>MCASQRWREPCRWGWTAKVWQPLMSNIQVLSLSGCLCKVMETGDKALQSLEHEIENDSSEYS</sequence>
<name>L5L5B0_PTEAL</name>
<evidence type="ECO:0000313" key="1">
    <source>
        <dbReference type="EMBL" id="ELK18827.1"/>
    </source>
</evidence>
<accession>L5L5B0</accession>
<gene>
    <name evidence="1" type="ORF">PAL_GLEAN10000676</name>
</gene>
<proteinExistence type="predicted"/>
<organism evidence="1 2">
    <name type="scientific">Pteropus alecto</name>
    <name type="common">Black flying fox</name>
    <dbReference type="NCBI Taxonomy" id="9402"/>
    <lineage>
        <taxon>Eukaryota</taxon>
        <taxon>Metazoa</taxon>
        <taxon>Chordata</taxon>
        <taxon>Craniata</taxon>
        <taxon>Vertebrata</taxon>
        <taxon>Euteleostomi</taxon>
        <taxon>Mammalia</taxon>
        <taxon>Eutheria</taxon>
        <taxon>Laurasiatheria</taxon>
        <taxon>Chiroptera</taxon>
        <taxon>Yinpterochiroptera</taxon>
        <taxon>Pteropodoidea</taxon>
        <taxon>Pteropodidae</taxon>
        <taxon>Pteropodinae</taxon>
        <taxon>Pteropus</taxon>
    </lineage>
</organism>
<dbReference type="AlphaFoldDB" id="L5L5B0"/>
<reference evidence="2" key="1">
    <citation type="journal article" date="2013" name="Science">
        <title>Comparative analysis of bat genomes provides insight into the evolution of flight and immunity.</title>
        <authorList>
            <person name="Zhang G."/>
            <person name="Cowled C."/>
            <person name="Shi Z."/>
            <person name="Huang Z."/>
            <person name="Bishop-Lilly K.A."/>
            <person name="Fang X."/>
            <person name="Wynne J.W."/>
            <person name="Xiong Z."/>
            <person name="Baker M.L."/>
            <person name="Zhao W."/>
            <person name="Tachedjian M."/>
            <person name="Zhu Y."/>
            <person name="Zhou P."/>
            <person name="Jiang X."/>
            <person name="Ng J."/>
            <person name="Yang L."/>
            <person name="Wu L."/>
            <person name="Xiao J."/>
            <person name="Feng Y."/>
            <person name="Chen Y."/>
            <person name="Sun X."/>
            <person name="Zhang Y."/>
            <person name="Marsh G.A."/>
            <person name="Crameri G."/>
            <person name="Broder C.C."/>
            <person name="Frey K.G."/>
            <person name="Wang L.F."/>
            <person name="Wang J."/>
        </authorList>
    </citation>
    <scope>NUCLEOTIDE SEQUENCE [LARGE SCALE GENOMIC DNA]</scope>
</reference>
<dbReference type="Proteomes" id="UP000010552">
    <property type="component" value="Unassembled WGS sequence"/>
</dbReference>